<dbReference type="SMART" id="SM01204">
    <property type="entry name" value="FIST_C"/>
    <property type="match status" value="1"/>
</dbReference>
<comment type="caution">
    <text evidence="3">The sequence shown here is derived from an EMBL/GenBank/DDBJ whole genome shotgun (WGS) entry which is preliminary data.</text>
</comment>
<protein>
    <submittedName>
        <fullName evidence="3">FIST C-terminal domain-containing protein</fullName>
    </submittedName>
</protein>
<dbReference type="EMBL" id="JAGQHR010000104">
    <property type="protein sequence ID" value="MCA9727067.1"/>
    <property type="molecule type" value="Genomic_DNA"/>
</dbReference>
<dbReference type="Pfam" id="PF08495">
    <property type="entry name" value="FIST"/>
    <property type="match status" value="1"/>
</dbReference>
<accession>A0A956LY26</accession>
<organism evidence="3 4">
    <name type="scientific">Eiseniibacteriota bacterium</name>
    <dbReference type="NCBI Taxonomy" id="2212470"/>
    <lineage>
        <taxon>Bacteria</taxon>
        <taxon>Candidatus Eiseniibacteriota</taxon>
    </lineage>
</organism>
<sequence length="376" mass="39793">MKAIQHRWSGTEGWSGNPPDGALAPQLVLVFGSRQALEGAGQLGRLREAYPDAVVFGCSTAGEIDTTGGVHDDSIVVTAVRFDHTKILARNVRPKSMGECYDAGRELAASLPTEGLRHAFVLSDGIHVNGSELARGLSDGLPAGVLATGGLSADGDRFERTSVVWDAQLADDTIGIIGFYGTKLRIGCGSLGGWDMFGPERVVTRSRDNVLYELDGRSALALYKDYLGDKAEGLPATGLLFPLAIRSSWEGQPIVRTILGTDDAAGTMTFAGDVPEGSIAQLMHASFDRLVDGAAGAARASSLTDGEADLAILISCVGRKLALKQRTEEEVDSVREVLGPSPVMTGFYSYGELSPQTPSVTCELHNQTMTITTFSE</sequence>
<dbReference type="InterPro" id="IPR013702">
    <property type="entry name" value="FIST_domain_N"/>
</dbReference>
<name>A0A956LY26_UNCEI</name>
<gene>
    <name evidence="3" type="ORF">KC729_05235</name>
</gene>
<dbReference type="Proteomes" id="UP000697710">
    <property type="component" value="Unassembled WGS sequence"/>
</dbReference>
<reference evidence="3" key="1">
    <citation type="submission" date="2020-04" db="EMBL/GenBank/DDBJ databases">
        <authorList>
            <person name="Zhang T."/>
        </authorList>
    </citation>
    <scope>NUCLEOTIDE SEQUENCE</scope>
    <source>
        <strain evidence="3">HKST-UBA01</strain>
    </source>
</reference>
<dbReference type="InterPro" id="IPR019494">
    <property type="entry name" value="FIST_C"/>
</dbReference>
<dbReference type="SMART" id="SM00897">
    <property type="entry name" value="FIST"/>
    <property type="match status" value="1"/>
</dbReference>
<dbReference type="AlphaFoldDB" id="A0A956LY26"/>
<evidence type="ECO:0000313" key="4">
    <source>
        <dbReference type="Proteomes" id="UP000697710"/>
    </source>
</evidence>
<feature type="domain" description="FIST C-domain" evidence="2">
    <location>
        <begin position="219"/>
        <end position="356"/>
    </location>
</feature>
<evidence type="ECO:0000313" key="3">
    <source>
        <dbReference type="EMBL" id="MCA9727067.1"/>
    </source>
</evidence>
<feature type="domain" description="FIST" evidence="1">
    <location>
        <begin position="24"/>
        <end position="218"/>
    </location>
</feature>
<evidence type="ECO:0000259" key="2">
    <source>
        <dbReference type="SMART" id="SM01204"/>
    </source>
</evidence>
<proteinExistence type="predicted"/>
<reference evidence="3" key="2">
    <citation type="journal article" date="2021" name="Microbiome">
        <title>Successional dynamics and alternative stable states in a saline activated sludge microbial community over 9 years.</title>
        <authorList>
            <person name="Wang Y."/>
            <person name="Ye J."/>
            <person name="Ju F."/>
            <person name="Liu L."/>
            <person name="Boyd J.A."/>
            <person name="Deng Y."/>
            <person name="Parks D.H."/>
            <person name="Jiang X."/>
            <person name="Yin X."/>
            <person name="Woodcroft B.J."/>
            <person name="Tyson G.W."/>
            <person name="Hugenholtz P."/>
            <person name="Polz M.F."/>
            <person name="Zhang T."/>
        </authorList>
    </citation>
    <scope>NUCLEOTIDE SEQUENCE</scope>
    <source>
        <strain evidence="3">HKST-UBA01</strain>
    </source>
</reference>
<dbReference type="PANTHER" id="PTHR40252:SF2">
    <property type="entry name" value="BLR0328 PROTEIN"/>
    <property type="match status" value="1"/>
</dbReference>
<evidence type="ECO:0000259" key="1">
    <source>
        <dbReference type="SMART" id="SM00897"/>
    </source>
</evidence>
<dbReference type="PANTHER" id="PTHR40252">
    <property type="entry name" value="BLR0328 PROTEIN"/>
    <property type="match status" value="1"/>
</dbReference>
<dbReference type="Pfam" id="PF10442">
    <property type="entry name" value="FIST_C"/>
    <property type="match status" value="1"/>
</dbReference>